<feature type="compositionally biased region" description="Pro residues" evidence="1">
    <location>
        <begin position="178"/>
        <end position="189"/>
    </location>
</feature>
<feature type="compositionally biased region" description="Basic and acidic residues" evidence="1">
    <location>
        <begin position="1"/>
        <end position="10"/>
    </location>
</feature>
<comment type="caution">
    <text evidence="2">The sequence shown here is derived from an EMBL/GenBank/DDBJ whole genome shotgun (WGS) entry which is preliminary data.</text>
</comment>
<dbReference type="Pfam" id="PF01391">
    <property type="entry name" value="Collagen"/>
    <property type="match status" value="1"/>
</dbReference>
<keyword evidence="3" id="KW-1185">Reference proteome</keyword>
<evidence type="ECO:0000256" key="1">
    <source>
        <dbReference type="SAM" id="MobiDB-lite"/>
    </source>
</evidence>
<dbReference type="PANTHER" id="PTHR24023">
    <property type="entry name" value="COLLAGEN ALPHA"/>
    <property type="match status" value="1"/>
</dbReference>
<accession>A0A482VY49</accession>
<organism evidence="2 3">
    <name type="scientific">Asbolus verrucosus</name>
    <name type="common">Desert ironclad beetle</name>
    <dbReference type="NCBI Taxonomy" id="1661398"/>
    <lineage>
        <taxon>Eukaryota</taxon>
        <taxon>Metazoa</taxon>
        <taxon>Ecdysozoa</taxon>
        <taxon>Arthropoda</taxon>
        <taxon>Hexapoda</taxon>
        <taxon>Insecta</taxon>
        <taxon>Pterygota</taxon>
        <taxon>Neoptera</taxon>
        <taxon>Endopterygota</taxon>
        <taxon>Coleoptera</taxon>
        <taxon>Polyphaga</taxon>
        <taxon>Cucujiformia</taxon>
        <taxon>Tenebrionidae</taxon>
        <taxon>Pimeliinae</taxon>
        <taxon>Asbolus</taxon>
    </lineage>
</organism>
<sequence>VERGDYDGTFREGSGSEDFSFIPPPPPLPDGKTCFCDNDNCCNYLFNNAKAGFGNKGEKGERGPKGPPGESIRGPPGPPGPPGLPAPTASEGVCSCNITSILSSFASSNVLPSSLGIQGLEGRPGTPGIPGQPGPPGERGVGGPQGDKGERGERGPQGPSGLQGPKGESGKDGLPGKSGPPGPPGPPGPVEFENVDYAQVFQEPKANLVSPVRLVLEGKKAYRELKGFKVTLVLKVNEVIVVYLVKRDLLALKVNQVVQVWMVYLEYMGNMVKKENKVKPDLRDLLDLQE</sequence>
<reference evidence="2 3" key="1">
    <citation type="submission" date="2017-03" db="EMBL/GenBank/DDBJ databases">
        <title>Genome of the blue death feigning beetle - Asbolus verrucosus.</title>
        <authorList>
            <person name="Rider S.D."/>
        </authorList>
    </citation>
    <scope>NUCLEOTIDE SEQUENCE [LARGE SCALE GENOMIC DNA]</scope>
    <source>
        <strain evidence="2">Butters</strain>
        <tissue evidence="2">Head and leg muscle</tissue>
    </source>
</reference>
<gene>
    <name evidence="2" type="ORF">BDFB_012602</name>
</gene>
<dbReference type="GO" id="GO:0031012">
    <property type="term" value="C:extracellular matrix"/>
    <property type="evidence" value="ECO:0007669"/>
    <property type="project" value="TreeGrafter"/>
</dbReference>
<proteinExistence type="predicted"/>
<dbReference type="PANTHER" id="PTHR24023:SF1100">
    <property type="entry name" value="FIBRILLAR COLLAGEN NC1 DOMAIN-CONTAINING PROTEIN"/>
    <property type="match status" value="1"/>
</dbReference>
<dbReference type="GO" id="GO:0030198">
    <property type="term" value="P:extracellular matrix organization"/>
    <property type="evidence" value="ECO:0007669"/>
    <property type="project" value="TreeGrafter"/>
</dbReference>
<evidence type="ECO:0000313" key="2">
    <source>
        <dbReference type="EMBL" id="RZC37842.1"/>
    </source>
</evidence>
<dbReference type="EMBL" id="QDEB01048694">
    <property type="protein sequence ID" value="RZC37842.1"/>
    <property type="molecule type" value="Genomic_DNA"/>
</dbReference>
<feature type="compositionally biased region" description="Gly residues" evidence="1">
    <location>
        <begin position="137"/>
        <end position="146"/>
    </location>
</feature>
<feature type="non-terminal residue" evidence="2">
    <location>
        <position position="1"/>
    </location>
</feature>
<dbReference type="InterPro" id="IPR008160">
    <property type="entry name" value="Collagen"/>
</dbReference>
<dbReference type="STRING" id="1661398.A0A482VY49"/>
<feature type="region of interest" description="Disordered" evidence="1">
    <location>
        <begin position="1"/>
        <end position="25"/>
    </location>
</feature>
<dbReference type="AlphaFoldDB" id="A0A482VY49"/>
<feature type="region of interest" description="Disordered" evidence="1">
    <location>
        <begin position="116"/>
        <end position="192"/>
    </location>
</feature>
<name>A0A482VY49_ASBVE</name>
<dbReference type="GO" id="GO:0030020">
    <property type="term" value="F:extracellular matrix structural constituent conferring tensile strength"/>
    <property type="evidence" value="ECO:0007669"/>
    <property type="project" value="TreeGrafter"/>
</dbReference>
<dbReference type="GO" id="GO:0005615">
    <property type="term" value="C:extracellular space"/>
    <property type="evidence" value="ECO:0007669"/>
    <property type="project" value="TreeGrafter"/>
</dbReference>
<dbReference type="GO" id="GO:0005581">
    <property type="term" value="C:collagen trimer"/>
    <property type="evidence" value="ECO:0007669"/>
    <property type="project" value="UniProtKB-KW"/>
</dbReference>
<evidence type="ECO:0000313" key="3">
    <source>
        <dbReference type="Proteomes" id="UP000292052"/>
    </source>
</evidence>
<dbReference type="Proteomes" id="UP000292052">
    <property type="component" value="Unassembled WGS sequence"/>
</dbReference>
<feature type="compositionally biased region" description="Pro residues" evidence="1">
    <location>
        <begin position="75"/>
        <end position="85"/>
    </location>
</feature>
<feature type="region of interest" description="Disordered" evidence="1">
    <location>
        <begin position="53"/>
        <end position="88"/>
    </location>
</feature>
<dbReference type="InterPro" id="IPR050149">
    <property type="entry name" value="Collagen_superfamily"/>
</dbReference>
<dbReference type="OrthoDB" id="10060752at2759"/>
<keyword evidence="2" id="KW-0176">Collagen</keyword>
<protein>
    <submittedName>
        <fullName evidence="2">Collagen domain containing protein</fullName>
    </submittedName>
</protein>